<evidence type="ECO:0000256" key="1">
    <source>
        <dbReference type="ARBA" id="ARBA00002324"/>
    </source>
</evidence>
<evidence type="ECO:0000256" key="8">
    <source>
        <dbReference type="ARBA" id="ARBA00022741"/>
    </source>
</evidence>
<accession>A0A0Q0D501</accession>
<dbReference type="PANTHER" id="PTHR39321:SF3">
    <property type="entry name" value="PHOSPHOPANTETHEINE ADENYLYLTRANSFERASE"/>
    <property type="match status" value="1"/>
</dbReference>
<keyword evidence="10" id="KW-0520">NAD</keyword>
<dbReference type="InterPro" id="IPR004821">
    <property type="entry name" value="Cyt_trans-like"/>
</dbReference>
<sequence>MYEIAVYGGAFNPPHAGHANVMIHASRQARLTLVVPSYQHPYGKVMVDYDLRLQWLRLITDNVRNQCGGELSVSDIERELFSQSPGPVYSFNLLTCLADTTGCAPKSIALVVGQDVADALPGFYLGPELLETFSVIIAPEQIGVRSTALRKQLLEGAPLPTHWIAPGLDPLNYDIYASGAV</sequence>
<dbReference type="GO" id="GO:0005524">
    <property type="term" value="F:ATP binding"/>
    <property type="evidence" value="ECO:0007669"/>
    <property type="project" value="UniProtKB-KW"/>
</dbReference>
<evidence type="ECO:0000259" key="15">
    <source>
        <dbReference type="Pfam" id="PF01467"/>
    </source>
</evidence>
<dbReference type="SUPFAM" id="SSF52374">
    <property type="entry name" value="Nucleotidylyl transferase"/>
    <property type="match status" value="1"/>
</dbReference>
<dbReference type="InterPro" id="IPR005248">
    <property type="entry name" value="NadD/NMNAT"/>
</dbReference>
<evidence type="ECO:0000256" key="14">
    <source>
        <dbReference type="ARBA" id="ARBA00048721"/>
    </source>
</evidence>
<dbReference type="GO" id="GO:0009435">
    <property type="term" value="P:NAD+ biosynthetic process"/>
    <property type="evidence" value="ECO:0007669"/>
    <property type="project" value="InterPro"/>
</dbReference>
<evidence type="ECO:0000256" key="5">
    <source>
        <dbReference type="ARBA" id="ARBA00022642"/>
    </source>
</evidence>
<reference evidence="16 17" key="1">
    <citation type="submission" date="2015-09" db="EMBL/GenBank/DDBJ databases">
        <title>Genome announcement of multiple Pseudomonas syringae strains.</title>
        <authorList>
            <person name="Thakur S."/>
            <person name="Wang P.W."/>
            <person name="Gong Y."/>
            <person name="Weir B.S."/>
            <person name="Guttman D.S."/>
        </authorList>
    </citation>
    <scope>NUCLEOTIDE SEQUENCE [LARGE SCALE GENOMIC DNA]</scope>
    <source>
        <strain evidence="16 17">ICMP3956</strain>
    </source>
</reference>
<keyword evidence="7 16" id="KW-0548">Nucleotidyltransferase</keyword>
<comment type="caution">
    <text evidence="16">The sequence shown here is derived from an EMBL/GenBank/DDBJ whole genome shotgun (WGS) entry which is preliminary data.</text>
</comment>
<gene>
    <name evidence="16" type="ORF">ALO52_03644</name>
</gene>
<evidence type="ECO:0000256" key="11">
    <source>
        <dbReference type="ARBA" id="ARBA00031253"/>
    </source>
</evidence>
<dbReference type="Pfam" id="PF01467">
    <property type="entry name" value="CTP_transf_like"/>
    <property type="match status" value="1"/>
</dbReference>
<keyword evidence="8" id="KW-0547">Nucleotide-binding</keyword>
<keyword evidence="5" id="KW-0662">Pyridine nucleotide biosynthesis</keyword>
<dbReference type="GO" id="GO:0004515">
    <property type="term" value="F:nicotinate-nucleotide adenylyltransferase activity"/>
    <property type="evidence" value="ECO:0007669"/>
    <property type="project" value="UniProtKB-EC"/>
</dbReference>
<evidence type="ECO:0000256" key="10">
    <source>
        <dbReference type="ARBA" id="ARBA00023027"/>
    </source>
</evidence>
<proteinExistence type="inferred from homology"/>
<evidence type="ECO:0000256" key="7">
    <source>
        <dbReference type="ARBA" id="ARBA00022695"/>
    </source>
</evidence>
<comment type="pathway">
    <text evidence="2">Cofactor biosynthesis; NAD(+) biosynthesis; deamido-NAD(+) from nicotinate D-ribonucleotide: step 1/1.</text>
</comment>
<evidence type="ECO:0000256" key="6">
    <source>
        <dbReference type="ARBA" id="ARBA00022679"/>
    </source>
</evidence>
<evidence type="ECO:0000256" key="12">
    <source>
        <dbReference type="ARBA" id="ARBA00033140"/>
    </source>
</evidence>
<evidence type="ECO:0000256" key="9">
    <source>
        <dbReference type="ARBA" id="ARBA00022840"/>
    </source>
</evidence>
<dbReference type="InterPro" id="IPR014729">
    <property type="entry name" value="Rossmann-like_a/b/a_fold"/>
</dbReference>
<keyword evidence="9" id="KW-0067">ATP-binding</keyword>
<protein>
    <recommendedName>
        <fullName evidence="4">nicotinate-nucleotide adenylyltransferase</fullName>
        <ecNumber evidence="4">2.7.7.18</ecNumber>
    </recommendedName>
    <alternativeName>
        <fullName evidence="13">Deamido-NAD(+) diphosphorylase</fullName>
    </alternativeName>
    <alternativeName>
        <fullName evidence="12">Deamido-NAD(+) pyrophosphorylase</fullName>
    </alternativeName>
    <alternativeName>
        <fullName evidence="11">Nicotinate mononucleotide adenylyltransferase</fullName>
    </alternativeName>
</protein>
<comment type="similarity">
    <text evidence="3">Belongs to the NadD family.</text>
</comment>
<dbReference type="PANTHER" id="PTHR39321">
    <property type="entry name" value="NICOTINATE-NUCLEOTIDE ADENYLYLTRANSFERASE-RELATED"/>
    <property type="match status" value="1"/>
</dbReference>
<organism evidence="16 17">
    <name type="scientific">Pseudomonas syringae pv. primulae</name>
    <dbReference type="NCBI Taxonomy" id="251707"/>
    <lineage>
        <taxon>Bacteria</taxon>
        <taxon>Pseudomonadati</taxon>
        <taxon>Pseudomonadota</taxon>
        <taxon>Gammaproteobacteria</taxon>
        <taxon>Pseudomonadales</taxon>
        <taxon>Pseudomonadaceae</taxon>
        <taxon>Pseudomonas</taxon>
    </lineage>
</organism>
<evidence type="ECO:0000256" key="4">
    <source>
        <dbReference type="ARBA" id="ARBA00012389"/>
    </source>
</evidence>
<comment type="function">
    <text evidence="1">Catalyzes the reversible adenylation of nicotinate mononucleotide (NaMN) to nicotinic acid adenine dinucleotide (NaAD).</text>
</comment>
<dbReference type="EC" id="2.7.7.18" evidence="4"/>
<comment type="catalytic activity">
    <reaction evidence="14">
        <text>nicotinate beta-D-ribonucleotide + ATP + H(+) = deamido-NAD(+) + diphosphate</text>
        <dbReference type="Rhea" id="RHEA:22860"/>
        <dbReference type="ChEBI" id="CHEBI:15378"/>
        <dbReference type="ChEBI" id="CHEBI:30616"/>
        <dbReference type="ChEBI" id="CHEBI:33019"/>
        <dbReference type="ChEBI" id="CHEBI:57502"/>
        <dbReference type="ChEBI" id="CHEBI:58437"/>
        <dbReference type="EC" id="2.7.7.18"/>
    </reaction>
</comment>
<dbReference type="PATRIC" id="fig|251707.3.peg.4765"/>
<evidence type="ECO:0000256" key="13">
    <source>
        <dbReference type="ARBA" id="ARBA00033353"/>
    </source>
</evidence>
<keyword evidence="6 16" id="KW-0808">Transferase</keyword>
<dbReference type="NCBIfam" id="TIGR00125">
    <property type="entry name" value="cyt_tran_rel"/>
    <property type="match status" value="1"/>
</dbReference>
<dbReference type="EMBL" id="LJRC01000190">
    <property type="protein sequence ID" value="KPY34223.1"/>
    <property type="molecule type" value="Genomic_DNA"/>
</dbReference>
<evidence type="ECO:0000256" key="3">
    <source>
        <dbReference type="ARBA" id="ARBA00009014"/>
    </source>
</evidence>
<evidence type="ECO:0000256" key="2">
    <source>
        <dbReference type="ARBA" id="ARBA00005019"/>
    </source>
</evidence>
<name>A0A0Q0D501_9PSED</name>
<dbReference type="RefSeq" id="WP_057410039.1">
    <property type="nucleotide sequence ID" value="NZ_LJRC01000190.1"/>
</dbReference>
<dbReference type="Gene3D" id="3.40.50.620">
    <property type="entry name" value="HUPs"/>
    <property type="match status" value="1"/>
</dbReference>
<dbReference type="Proteomes" id="UP000050562">
    <property type="component" value="Unassembled WGS sequence"/>
</dbReference>
<dbReference type="AlphaFoldDB" id="A0A0Q0D501"/>
<evidence type="ECO:0000313" key="16">
    <source>
        <dbReference type="EMBL" id="KPY34223.1"/>
    </source>
</evidence>
<feature type="domain" description="Cytidyltransferase-like" evidence="15">
    <location>
        <begin position="6"/>
        <end position="118"/>
    </location>
</feature>
<evidence type="ECO:0000313" key="17">
    <source>
        <dbReference type="Proteomes" id="UP000050562"/>
    </source>
</evidence>